<dbReference type="Pfam" id="PF07724">
    <property type="entry name" value="AAA_2"/>
    <property type="match status" value="1"/>
</dbReference>
<dbReference type="NCBIfam" id="NF003544">
    <property type="entry name" value="PRK05201.1"/>
    <property type="match status" value="1"/>
</dbReference>
<dbReference type="SUPFAM" id="SSF52540">
    <property type="entry name" value="P-loop containing nucleoside triphosphate hydrolases"/>
    <property type="match status" value="1"/>
</dbReference>
<evidence type="ECO:0000259" key="13">
    <source>
        <dbReference type="SMART" id="SM01086"/>
    </source>
</evidence>
<feature type="domain" description="AAA+ ATPase" evidence="12">
    <location>
        <begin position="49"/>
        <end position="331"/>
    </location>
</feature>
<keyword evidence="3 11" id="KW-0963">Cytoplasm</keyword>
<accession>A0A0S2K5T7</accession>
<dbReference type="PATRIC" id="fig|161398.10.peg.3071"/>
<dbReference type="InterPro" id="IPR027417">
    <property type="entry name" value="P-loop_NTPase"/>
</dbReference>
<dbReference type="PANTHER" id="PTHR48102:SF3">
    <property type="entry name" value="ATP-DEPENDENT PROTEASE ATPASE SUBUNIT HSLU"/>
    <property type="match status" value="1"/>
</dbReference>
<evidence type="ECO:0000259" key="12">
    <source>
        <dbReference type="SMART" id="SM00382"/>
    </source>
</evidence>
<dbReference type="GO" id="GO:0043335">
    <property type="term" value="P:protein unfolding"/>
    <property type="evidence" value="ECO:0007669"/>
    <property type="project" value="UniProtKB-UniRule"/>
</dbReference>
<dbReference type="Proteomes" id="UP000061457">
    <property type="component" value="Chromosome I"/>
</dbReference>
<proteinExistence type="inferred from homology"/>
<dbReference type="FunFam" id="3.40.50.300:FF:000213">
    <property type="entry name" value="ATP-dependent protease ATPase subunit HslU"/>
    <property type="match status" value="1"/>
</dbReference>
<dbReference type="FunFam" id="1.10.8.60:FF:000027">
    <property type="entry name" value="ATP-dependent protease ATPase subunit HslU"/>
    <property type="match status" value="1"/>
</dbReference>
<keyword evidence="15" id="KW-1185">Reference proteome</keyword>
<dbReference type="PANTHER" id="PTHR48102">
    <property type="entry name" value="ATP-DEPENDENT CLP PROTEASE ATP-BINDING SUBUNIT CLPX-LIKE, MITOCHONDRIAL-RELATED"/>
    <property type="match status" value="1"/>
</dbReference>
<name>A0A0S2K5T7_9GAMM</name>
<evidence type="ECO:0000256" key="6">
    <source>
        <dbReference type="ARBA" id="ARBA00023186"/>
    </source>
</evidence>
<organism evidence="14 15">
    <name type="scientific">Pseudoalteromonas phenolica</name>
    <dbReference type="NCBI Taxonomy" id="161398"/>
    <lineage>
        <taxon>Bacteria</taxon>
        <taxon>Pseudomonadati</taxon>
        <taxon>Pseudomonadota</taxon>
        <taxon>Gammaproteobacteria</taxon>
        <taxon>Alteromonadales</taxon>
        <taxon>Pseudoalteromonadaceae</taxon>
        <taxon>Pseudoalteromonas</taxon>
    </lineage>
</organism>
<keyword evidence="14" id="KW-0645">Protease</keyword>
<feature type="binding site" evidence="11">
    <location>
        <position position="320"/>
    </location>
    <ligand>
        <name>ATP</name>
        <dbReference type="ChEBI" id="CHEBI:30616"/>
    </ligand>
</feature>
<comment type="function">
    <text evidence="7 11">ATPase subunit of a proteasome-like degradation complex; this subunit has chaperone activity. The binding of ATP and its subsequent hydrolysis by HslU are essential for unfolding of protein substrates subsequently hydrolyzed by HslV. HslU recognizes the N-terminal part of its protein substrates and unfolds these before they are guided to HslV for hydrolysis.</text>
</comment>
<dbReference type="InterPro" id="IPR003593">
    <property type="entry name" value="AAA+_ATPase"/>
</dbReference>
<reference evidence="15" key="1">
    <citation type="submission" date="2015-11" db="EMBL/GenBank/DDBJ databases">
        <authorList>
            <person name="Kim K.M."/>
        </authorList>
    </citation>
    <scope>NUCLEOTIDE SEQUENCE [LARGE SCALE GENOMIC DNA]</scope>
    <source>
        <strain evidence="15">KCTC 12086</strain>
    </source>
</reference>
<dbReference type="EMBL" id="CP013187">
    <property type="protein sequence ID" value="ALO43496.1"/>
    <property type="molecule type" value="Genomic_DNA"/>
</dbReference>
<dbReference type="HAMAP" id="MF_00249">
    <property type="entry name" value="HslU"/>
    <property type="match status" value="1"/>
</dbReference>
<sequence>MTAMTPREIVHELDQHIIGQDKAKKAVAIALRNRWRRMQLNDDLRAEVTPKNILMIGPTGVGKTEIARRLAKLANAPFLKVEATKFTEVGYVGKEVETIIRDLVDISIKMTREQQAKKHQHRAEEAAEERILDALLPPAKDAWGEAQPAENNSTRQVFRKKLREGQLDDKEIDIDVAEVAPQVEIMAPPGMEEMTNQLQGLFQNMGGDKRKSRKLKIKDAFKLLVEEEAAKMVNQEELKEQAIFAVEQNGIVFIDEIDKICKRGEAQGPDVSREGVQRDLLPLIEGSTVSTKHGMVKTDHILFIASGAFQMAKPSDLIPELQGRLPIRVELEALSAADFKRILTEPHASLTEQQQALLGTEQVAIDFTDDALTKIAEAAWQVNEKTENIGARRLHTVMEKLMEEISFDASEKTGSTLTIDASYVEQHLDMLVQDEDLSRFIL</sequence>
<gene>
    <name evidence="11" type="primary">hslU</name>
    <name evidence="14" type="ORF">PP2015_3013</name>
</gene>
<keyword evidence="14" id="KW-0378">Hydrolase</keyword>
<keyword evidence="5 11" id="KW-0067">ATP-binding</keyword>
<dbReference type="GO" id="GO:0009376">
    <property type="term" value="C:HslUV protease complex"/>
    <property type="evidence" value="ECO:0007669"/>
    <property type="project" value="UniProtKB-UniRule"/>
</dbReference>
<evidence type="ECO:0000256" key="2">
    <source>
        <dbReference type="ARBA" id="ARBA00009771"/>
    </source>
</evidence>
<evidence type="ECO:0000256" key="5">
    <source>
        <dbReference type="ARBA" id="ARBA00022840"/>
    </source>
</evidence>
<dbReference type="Pfam" id="PF00004">
    <property type="entry name" value="AAA"/>
    <property type="match status" value="1"/>
</dbReference>
<evidence type="ECO:0000256" key="9">
    <source>
        <dbReference type="ARBA" id="ARBA00070260"/>
    </source>
</evidence>
<dbReference type="GO" id="GO:0008233">
    <property type="term" value="F:peptidase activity"/>
    <property type="evidence" value="ECO:0007669"/>
    <property type="project" value="UniProtKB-KW"/>
</dbReference>
<dbReference type="Gene3D" id="1.10.8.10">
    <property type="entry name" value="DNA helicase RuvA subunit, C-terminal domain"/>
    <property type="match status" value="1"/>
</dbReference>
<evidence type="ECO:0000256" key="1">
    <source>
        <dbReference type="ARBA" id="ARBA00004496"/>
    </source>
</evidence>
<evidence type="ECO:0000256" key="11">
    <source>
        <dbReference type="HAMAP-Rule" id="MF_00249"/>
    </source>
</evidence>
<evidence type="ECO:0000313" key="15">
    <source>
        <dbReference type="Proteomes" id="UP000061457"/>
    </source>
</evidence>
<dbReference type="InterPro" id="IPR019489">
    <property type="entry name" value="Clp_ATPase_C"/>
</dbReference>
<evidence type="ECO:0000313" key="14">
    <source>
        <dbReference type="EMBL" id="ALO43496.1"/>
    </source>
</evidence>
<dbReference type="NCBIfam" id="TIGR00390">
    <property type="entry name" value="hslU"/>
    <property type="match status" value="1"/>
</dbReference>
<protein>
    <recommendedName>
        <fullName evidence="9 11">ATP-dependent protease ATPase subunit HslU</fullName>
    </recommendedName>
    <alternativeName>
        <fullName evidence="10 11">Unfoldase HslU</fullName>
    </alternativeName>
</protein>
<keyword evidence="6 11" id="KW-0143">Chaperone</keyword>
<feature type="binding site" evidence="11">
    <location>
        <position position="392"/>
    </location>
    <ligand>
        <name>ATP</name>
        <dbReference type="ChEBI" id="CHEBI:30616"/>
    </ligand>
</feature>
<dbReference type="Gene3D" id="1.10.8.60">
    <property type="match status" value="1"/>
</dbReference>
<dbReference type="SMART" id="SM01086">
    <property type="entry name" value="ClpB_D2-small"/>
    <property type="match status" value="1"/>
</dbReference>
<feature type="binding site" evidence="11">
    <location>
        <position position="255"/>
    </location>
    <ligand>
        <name>ATP</name>
        <dbReference type="ChEBI" id="CHEBI:30616"/>
    </ligand>
</feature>
<dbReference type="InterPro" id="IPR003959">
    <property type="entry name" value="ATPase_AAA_core"/>
</dbReference>
<comment type="similarity">
    <text evidence="2 11">Belongs to the ClpX chaperone family. HslU subfamily.</text>
</comment>
<dbReference type="AlphaFoldDB" id="A0A0S2K5T7"/>
<dbReference type="KEGG" id="pphe:PP2015_3013"/>
<feature type="binding site" evidence="11">
    <location>
        <begin position="60"/>
        <end position="65"/>
    </location>
    <ligand>
        <name>ATP</name>
        <dbReference type="ChEBI" id="CHEBI:30616"/>
    </ligand>
</feature>
<evidence type="ECO:0000256" key="10">
    <source>
        <dbReference type="ARBA" id="ARBA00082554"/>
    </source>
</evidence>
<dbReference type="InterPro" id="IPR004491">
    <property type="entry name" value="HslU"/>
</dbReference>
<dbReference type="RefSeq" id="WP_058031149.1">
    <property type="nucleotide sequence ID" value="NZ_CP013187.1"/>
</dbReference>
<dbReference type="SMART" id="SM00382">
    <property type="entry name" value="AAA"/>
    <property type="match status" value="1"/>
</dbReference>
<dbReference type="GO" id="GO:0036402">
    <property type="term" value="F:proteasome-activating activity"/>
    <property type="evidence" value="ECO:0007669"/>
    <property type="project" value="UniProtKB-UniRule"/>
</dbReference>
<evidence type="ECO:0000256" key="7">
    <source>
        <dbReference type="ARBA" id="ARBA00054052"/>
    </source>
</evidence>
<comment type="subunit">
    <text evidence="8 11">A double ring-shaped homohexamer of HslV is capped on each side by a ring-shaped HslU homohexamer. The assembly of the HslU/HslV complex is dependent on binding of ATP.</text>
</comment>
<evidence type="ECO:0000256" key="8">
    <source>
        <dbReference type="ARBA" id="ARBA00064434"/>
    </source>
</evidence>
<dbReference type="FunFam" id="3.40.50.300:FF:000220">
    <property type="entry name" value="ATP-dependent protease ATPase subunit HslU"/>
    <property type="match status" value="1"/>
</dbReference>
<dbReference type="Gene3D" id="3.40.50.300">
    <property type="entry name" value="P-loop containing nucleotide triphosphate hydrolases"/>
    <property type="match status" value="2"/>
</dbReference>
<evidence type="ECO:0000256" key="4">
    <source>
        <dbReference type="ARBA" id="ARBA00022741"/>
    </source>
</evidence>
<evidence type="ECO:0000256" key="3">
    <source>
        <dbReference type="ARBA" id="ARBA00022490"/>
    </source>
</evidence>
<dbReference type="STRING" id="161398.PP2015_3013"/>
<feature type="binding site" evidence="11">
    <location>
        <position position="18"/>
    </location>
    <ligand>
        <name>ATP</name>
        <dbReference type="ChEBI" id="CHEBI:30616"/>
    </ligand>
</feature>
<keyword evidence="4 11" id="KW-0547">Nucleotide-binding</keyword>
<dbReference type="GO" id="GO:0005524">
    <property type="term" value="F:ATP binding"/>
    <property type="evidence" value="ECO:0007669"/>
    <property type="project" value="UniProtKB-UniRule"/>
</dbReference>
<comment type="subcellular location">
    <subcellularLocation>
        <location evidence="1 11">Cytoplasm</location>
    </subcellularLocation>
</comment>
<dbReference type="GO" id="GO:0016887">
    <property type="term" value="F:ATP hydrolysis activity"/>
    <property type="evidence" value="ECO:0007669"/>
    <property type="project" value="InterPro"/>
</dbReference>
<dbReference type="OrthoDB" id="9804197at2"/>
<dbReference type="FunFam" id="1.10.8.10:FF:000028">
    <property type="entry name" value="ATP-dependent protease ATPase subunit HslU"/>
    <property type="match status" value="2"/>
</dbReference>
<feature type="domain" description="Clp ATPase C-terminal" evidence="13">
    <location>
        <begin position="334"/>
        <end position="430"/>
    </location>
</feature>
<dbReference type="CDD" id="cd19498">
    <property type="entry name" value="RecA-like_HslU"/>
    <property type="match status" value="1"/>
</dbReference>
<dbReference type="InterPro" id="IPR050052">
    <property type="entry name" value="ATP-dep_Clp_protease_ClpX"/>
</dbReference>